<dbReference type="PANTHER" id="PTHR42760:SF115">
    <property type="entry name" value="3-OXOACYL-[ACYL-CARRIER-PROTEIN] REDUCTASE FABG"/>
    <property type="match status" value="1"/>
</dbReference>
<evidence type="ECO:0008006" key="4">
    <source>
        <dbReference type="Google" id="ProtNLM"/>
    </source>
</evidence>
<accession>A0A382IZ39</accession>
<gene>
    <name evidence="3" type="ORF">METZ01_LOCUS257449</name>
</gene>
<dbReference type="AlphaFoldDB" id="A0A382IZ39"/>
<dbReference type="FunFam" id="3.40.50.720:FF:000084">
    <property type="entry name" value="Short-chain dehydrogenase reductase"/>
    <property type="match status" value="1"/>
</dbReference>
<evidence type="ECO:0000256" key="1">
    <source>
        <dbReference type="ARBA" id="ARBA00006484"/>
    </source>
</evidence>
<dbReference type="Pfam" id="PF13561">
    <property type="entry name" value="adh_short_C2"/>
    <property type="match status" value="1"/>
</dbReference>
<proteinExistence type="inferred from homology"/>
<sequence>MEGRVAVVTGGGAGIGGAISRLFAEHGALVEIAEVDRDRAAIVVEDIEAVGGTARAHVVDVRSDAEVEDLRRAVLDEHGRVNVLVNNVGDYRPLVRFHESTPESWHAMYAANLEHVFRVTRVFLDAMVDGGGGSIVNVHSVEGMRGFPGDPVYAAMKAAVAHFTTSLAVGYGRRGIRANGLGTDLTQTPQVDYLADPGDHAHLWESWAPVGRLGWPEDQARVALFLASDLSSFVTGHNLPVDGGTLAGGGWYYSPEARRFVNRPTRL</sequence>
<comment type="similarity">
    <text evidence="1">Belongs to the short-chain dehydrogenases/reductases (SDR) family.</text>
</comment>
<dbReference type="SUPFAM" id="SSF51735">
    <property type="entry name" value="NAD(P)-binding Rossmann-fold domains"/>
    <property type="match status" value="1"/>
</dbReference>
<organism evidence="3">
    <name type="scientific">marine metagenome</name>
    <dbReference type="NCBI Taxonomy" id="408172"/>
    <lineage>
        <taxon>unclassified sequences</taxon>
        <taxon>metagenomes</taxon>
        <taxon>ecological metagenomes</taxon>
    </lineage>
</organism>
<dbReference type="Gene3D" id="3.40.50.720">
    <property type="entry name" value="NAD(P)-binding Rossmann-like Domain"/>
    <property type="match status" value="1"/>
</dbReference>
<evidence type="ECO:0000256" key="2">
    <source>
        <dbReference type="ARBA" id="ARBA00023002"/>
    </source>
</evidence>
<dbReference type="PRINTS" id="PR00081">
    <property type="entry name" value="GDHRDH"/>
</dbReference>
<dbReference type="PANTHER" id="PTHR42760">
    <property type="entry name" value="SHORT-CHAIN DEHYDROGENASES/REDUCTASES FAMILY MEMBER"/>
    <property type="match status" value="1"/>
</dbReference>
<protein>
    <recommendedName>
        <fullName evidence="4">3-oxoacyl-ACP reductase</fullName>
    </recommendedName>
</protein>
<dbReference type="GO" id="GO:0016616">
    <property type="term" value="F:oxidoreductase activity, acting on the CH-OH group of donors, NAD or NADP as acceptor"/>
    <property type="evidence" value="ECO:0007669"/>
    <property type="project" value="TreeGrafter"/>
</dbReference>
<dbReference type="InterPro" id="IPR036291">
    <property type="entry name" value="NAD(P)-bd_dom_sf"/>
</dbReference>
<dbReference type="InterPro" id="IPR002347">
    <property type="entry name" value="SDR_fam"/>
</dbReference>
<dbReference type="EMBL" id="UINC01070441">
    <property type="protein sequence ID" value="SVC04595.1"/>
    <property type="molecule type" value="Genomic_DNA"/>
</dbReference>
<evidence type="ECO:0000313" key="3">
    <source>
        <dbReference type="EMBL" id="SVC04595.1"/>
    </source>
</evidence>
<keyword evidence="2" id="KW-0560">Oxidoreductase</keyword>
<reference evidence="3" key="1">
    <citation type="submission" date="2018-05" db="EMBL/GenBank/DDBJ databases">
        <authorList>
            <person name="Lanie J.A."/>
            <person name="Ng W.-L."/>
            <person name="Kazmierczak K.M."/>
            <person name="Andrzejewski T.M."/>
            <person name="Davidsen T.M."/>
            <person name="Wayne K.J."/>
            <person name="Tettelin H."/>
            <person name="Glass J.I."/>
            <person name="Rusch D."/>
            <person name="Podicherti R."/>
            <person name="Tsui H.-C.T."/>
            <person name="Winkler M.E."/>
        </authorList>
    </citation>
    <scope>NUCLEOTIDE SEQUENCE</scope>
</reference>
<dbReference type="PRINTS" id="PR00080">
    <property type="entry name" value="SDRFAMILY"/>
</dbReference>
<name>A0A382IZ39_9ZZZZ</name>